<dbReference type="AlphaFoldDB" id="A0A0E9XMA3"/>
<name>A0A0E9XMA3_ANGAN</name>
<reference evidence="1" key="2">
    <citation type="journal article" date="2015" name="Fish Shellfish Immunol.">
        <title>Early steps in the European eel (Anguilla anguilla)-Vibrio vulnificus interaction in the gills: Role of the RtxA13 toxin.</title>
        <authorList>
            <person name="Callol A."/>
            <person name="Pajuelo D."/>
            <person name="Ebbesson L."/>
            <person name="Teles M."/>
            <person name="MacKenzie S."/>
            <person name="Amaro C."/>
        </authorList>
    </citation>
    <scope>NUCLEOTIDE SEQUENCE</scope>
</reference>
<accession>A0A0E9XMA3</accession>
<evidence type="ECO:0000313" key="1">
    <source>
        <dbReference type="EMBL" id="JAI03775.1"/>
    </source>
</evidence>
<reference evidence="1" key="1">
    <citation type="submission" date="2014-11" db="EMBL/GenBank/DDBJ databases">
        <authorList>
            <person name="Amaro Gonzalez C."/>
        </authorList>
    </citation>
    <scope>NUCLEOTIDE SEQUENCE</scope>
</reference>
<organism evidence="1">
    <name type="scientific">Anguilla anguilla</name>
    <name type="common">European freshwater eel</name>
    <name type="synonym">Muraena anguilla</name>
    <dbReference type="NCBI Taxonomy" id="7936"/>
    <lineage>
        <taxon>Eukaryota</taxon>
        <taxon>Metazoa</taxon>
        <taxon>Chordata</taxon>
        <taxon>Craniata</taxon>
        <taxon>Vertebrata</taxon>
        <taxon>Euteleostomi</taxon>
        <taxon>Actinopterygii</taxon>
        <taxon>Neopterygii</taxon>
        <taxon>Teleostei</taxon>
        <taxon>Anguilliformes</taxon>
        <taxon>Anguillidae</taxon>
        <taxon>Anguilla</taxon>
    </lineage>
</organism>
<protein>
    <submittedName>
        <fullName evidence="1">Uncharacterized protein</fullName>
    </submittedName>
</protein>
<proteinExistence type="predicted"/>
<dbReference type="EMBL" id="GBXM01004803">
    <property type="protein sequence ID" value="JAI03775.1"/>
    <property type="molecule type" value="Transcribed_RNA"/>
</dbReference>
<sequence>MLLLPLPQCQFIAWLLHESELDTFYSTSLWKEFKVTFYWCYKNDWISCSINIKGKCEPCDKIKKHRQKWKEIP</sequence>